<dbReference type="GO" id="GO:0016705">
    <property type="term" value="F:oxidoreductase activity, acting on paired donors, with incorporation or reduction of molecular oxygen"/>
    <property type="evidence" value="ECO:0007669"/>
    <property type="project" value="InterPro"/>
</dbReference>
<dbReference type="InterPro" id="IPR036661">
    <property type="entry name" value="Luciferase-like_sf"/>
</dbReference>
<dbReference type="RefSeq" id="WP_098240791.1">
    <property type="nucleotide sequence ID" value="NZ_CP022685.1"/>
</dbReference>
<dbReference type="GO" id="GO:0016740">
    <property type="term" value="F:transferase activity"/>
    <property type="evidence" value="ECO:0007669"/>
    <property type="project" value="UniProtKB-KW"/>
</dbReference>
<dbReference type="CDD" id="cd01097">
    <property type="entry name" value="Tetrahydromethanopterin_reductase"/>
    <property type="match status" value="1"/>
</dbReference>
<name>A0A291Q2M9_9ACTN</name>
<dbReference type="InterPro" id="IPR050564">
    <property type="entry name" value="F420-G6PD/mer"/>
</dbReference>
<dbReference type="PANTHER" id="PTHR43244:SF1">
    <property type="entry name" value="5,10-METHYLENETETRAHYDROMETHANOPTERIN REDUCTASE"/>
    <property type="match status" value="1"/>
</dbReference>
<keyword evidence="3" id="KW-0808">Transferase</keyword>
<dbReference type="NCBIfam" id="TIGR03619">
    <property type="entry name" value="F420_Rv2161c"/>
    <property type="match status" value="1"/>
</dbReference>
<dbReference type="Proteomes" id="UP000221011">
    <property type="component" value="Chromosome"/>
</dbReference>
<dbReference type="InterPro" id="IPR011251">
    <property type="entry name" value="Luciferase-like_dom"/>
</dbReference>
<keyword evidence="4" id="KW-1185">Reference proteome</keyword>
<evidence type="ECO:0000259" key="2">
    <source>
        <dbReference type="Pfam" id="PF00296"/>
    </source>
</evidence>
<evidence type="ECO:0000313" key="3">
    <source>
        <dbReference type="EMBL" id="ATL25724.1"/>
    </source>
</evidence>
<keyword evidence="1" id="KW-0560">Oxidoreductase</keyword>
<dbReference type="PANTHER" id="PTHR43244">
    <property type="match status" value="1"/>
</dbReference>
<dbReference type="InterPro" id="IPR019921">
    <property type="entry name" value="Lucif-like_OxRdtase_Rv2161c"/>
</dbReference>
<dbReference type="KEGG" id="sfk:KY5_0706"/>
<reference evidence="3 4" key="1">
    <citation type="submission" date="2017-08" db="EMBL/GenBank/DDBJ databases">
        <title>Complete Genome Sequence of Streptomyces formicae KY5, the formicamycin producer.</title>
        <authorList>
            <person name="Holmes N.A."/>
            <person name="Devine R."/>
            <person name="Qin Z."/>
            <person name="Seipke R.F."/>
            <person name="Wilkinson B."/>
            <person name="Hutchings M.I."/>
        </authorList>
    </citation>
    <scope>NUCLEOTIDE SEQUENCE [LARGE SCALE GENOMIC DNA]</scope>
    <source>
        <strain evidence="3 4">KY5</strain>
    </source>
</reference>
<gene>
    <name evidence="3" type="ORF">KY5_0706</name>
</gene>
<organism evidence="3 4">
    <name type="scientific">Streptomyces formicae</name>
    <dbReference type="NCBI Taxonomy" id="1616117"/>
    <lineage>
        <taxon>Bacteria</taxon>
        <taxon>Bacillati</taxon>
        <taxon>Actinomycetota</taxon>
        <taxon>Actinomycetes</taxon>
        <taxon>Kitasatosporales</taxon>
        <taxon>Streptomycetaceae</taxon>
        <taxon>Streptomyces</taxon>
    </lineage>
</organism>
<dbReference type="EMBL" id="CP022685">
    <property type="protein sequence ID" value="ATL25724.1"/>
    <property type="molecule type" value="Genomic_DNA"/>
</dbReference>
<evidence type="ECO:0000313" key="4">
    <source>
        <dbReference type="Proteomes" id="UP000221011"/>
    </source>
</evidence>
<dbReference type="Pfam" id="PF00296">
    <property type="entry name" value="Bac_luciferase"/>
    <property type="match status" value="1"/>
</dbReference>
<sequence length="305" mass="31830">MDVGISLPTTSRRAWDPGLAHVARAAEQEGAASLWVNDHLAMVADPASPYPYRADGAIAWDPSAPQLEALVALAQAAAVTERVRIGTAVLVLPQRNPVELAKATASLDVLSGGRLRLGVGAGWLAEEMHALGHSFAGRGRRMEECVRVLRACWCGRPDRFEGEQVSLPDGLLMFPRPVREAGVPILVGGMSKPALRRAALLGDGWLAVADADAVDSAELGAAVGLLEAERSAHGRSGRAERVLKINCPAGADATRCAEATVAAAAAGFDEVILDVSWERLDDASDLLRAALDAASGVRTASGGTR</sequence>
<dbReference type="SUPFAM" id="SSF51679">
    <property type="entry name" value="Bacterial luciferase-like"/>
    <property type="match status" value="1"/>
</dbReference>
<feature type="domain" description="Luciferase-like" evidence="2">
    <location>
        <begin position="20"/>
        <end position="267"/>
    </location>
</feature>
<accession>A0A291Q2M9</accession>
<protein>
    <submittedName>
        <fullName evidence="3">Hydride transferase 1</fullName>
    </submittedName>
</protein>
<dbReference type="AlphaFoldDB" id="A0A291Q2M9"/>
<evidence type="ECO:0000256" key="1">
    <source>
        <dbReference type="ARBA" id="ARBA00023002"/>
    </source>
</evidence>
<dbReference type="Gene3D" id="3.20.20.30">
    <property type="entry name" value="Luciferase-like domain"/>
    <property type="match status" value="1"/>
</dbReference>
<proteinExistence type="predicted"/>